<keyword evidence="1" id="KW-0863">Zinc-finger</keyword>
<dbReference type="Gene3D" id="3.30.160.60">
    <property type="entry name" value="Classic Zinc Finger"/>
    <property type="match status" value="1"/>
</dbReference>
<accession>N4U141</accession>
<evidence type="ECO:0000313" key="4">
    <source>
        <dbReference type="EMBL" id="ENH65117.1"/>
    </source>
</evidence>
<dbReference type="InterPro" id="IPR013087">
    <property type="entry name" value="Znf_C2H2_type"/>
</dbReference>
<keyword evidence="1" id="KW-0862">Zinc</keyword>
<feature type="region of interest" description="Disordered" evidence="2">
    <location>
        <begin position="410"/>
        <end position="437"/>
    </location>
</feature>
<dbReference type="OMA" id="AREMKRW"/>
<dbReference type="Proteomes" id="UP000016928">
    <property type="component" value="Unassembled WGS sequence"/>
</dbReference>
<name>N4U141_FUSC1</name>
<evidence type="ECO:0000256" key="1">
    <source>
        <dbReference type="PROSITE-ProRule" id="PRU00042"/>
    </source>
</evidence>
<sequence length="684" mass="77868">MKPRLTFQCTFCTETFSRKYDWQRHENSLHLSLERWECSPDGPTTTDPNTGQVICLFCGESSPSNEHIAGHNPSACQERSFSRKDHLKQHLRLVHNAKLTDLSMKLWRTAQPDIISRCGFCQASMTRWIDRVDHVANHFKMGCTMNNWVGDWGFEDDILKTIEKALPPYLVELERGTPFPFAASGKPPDSPRSAYELITLELAYFISNHSDTIGSLPSHESLQLEACRIMFASEVTFPEANLDSHGSPSWFRDLLLSSDEIAQQARFAPIRSSTESRLSVLRVKGKNSLFEECPLESRLQAFMRDRRMRGLSEISDGELQKEAGRIFMQMESELQTKPEFVANWLIGFLYNSTNWISDFRRRADLVSADDSWKLPSPGNIVWSTEPTSVQTQHDLSWVNNPSLFDGNGWSFGEQAGPSGASMTRQANEPDKNADQSTFDASLDDFTWLWSDDKSPPKIPQTTPSPGAEGESGLRPTWLGPGIYVLNDPNHLPWFAREMKRWVKAVMSPNNPICHVPSDEELRHQARCLLYNDDDPWNQTPADHAQWLEMFKKEVRTGEDCDSDARTRHRSRPWEGSLWLERLLRTKRMEVDIRMHRRILQVLSNLDKEDFNLFRRPSQGSSEGTDGDCVQTIIDDTPVIESNHLEVGVLGPRSDWHLLDLVADIDEPSVVQSIGVLLGSVHLDA</sequence>
<evidence type="ECO:0000259" key="3">
    <source>
        <dbReference type="PROSITE" id="PS50157"/>
    </source>
</evidence>
<keyword evidence="1" id="KW-0479">Metal-binding</keyword>
<feature type="domain" description="C2H2-type" evidence="3">
    <location>
        <begin position="7"/>
        <end position="35"/>
    </location>
</feature>
<dbReference type="OrthoDB" id="10056939at2759"/>
<dbReference type="HOGENOM" id="CLU_008497_2_1_1"/>
<dbReference type="VEuPathDB" id="FungiDB:FOC1_g10005969"/>
<dbReference type="GO" id="GO:0008270">
    <property type="term" value="F:zinc ion binding"/>
    <property type="evidence" value="ECO:0007669"/>
    <property type="project" value="UniProtKB-KW"/>
</dbReference>
<feature type="region of interest" description="Disordered" evidence="2">
    <location>
        <begin position="450"/>
        <end position="473"/>
    </location>
</feature>
<gene>
    <name evidence="4" type="ORF">FOC1_g10005969</name>
</gene>
<dbReference type="PROSITE" id="PS50157">
    <property type="entry name" value="ZINC_FINGER_C2H2_2"/>
    <property type="match status" value="1"/>
</dbReference>
<dbReference type="STRING" id="1229664.N4U141"/>
<reference evidence="5" key="2">
    <citation type="journal article" date="2014" name="PLoS ONE">
        <title>Genome and Transcriptome Analysis of the Fungal Pathogen Fusarium oxysporum f. sp. cubense Causing Banana Vascular Wilt Disease.</title>
        <authorList>
            <person name="Guo L."/>
            <person name="Han L."/>
            <person name="Yang L."/>
            <person name="Zeng H."/>
            <person name="Fan D."/>
            <person name="Zhu Y."/>
            <person name="Feng Y."/>
            <person name="Wang G."/>
            <person name="Peng C."/>
            <person name="Jiang X."/>
            <person name="Zhou D."/>
            <person name="Ni P."/>
            <person name="Liang C."/>
            <person name="Liu L."/>
            <person name="Wang J."/>
            <person name="Mao C."/>
            <person name="Fang X."/>
            <person name="Peng M."/>
            <person name="Huang J."/>
        </authorList>
    </citation>
    <scope>NUCLEOTIDE SEQUENCE [LARGE SCALE GENOMIC DNA]</scope>
    <source>
        <strain evidence="5">race 1</strain>
    </source>
</reference>
<dbReference type="PROSITE" id="PS00028">
    <property type="entry name" value="ZINC_FINGER_C2H2_1"/>
    <property type="match status" value="1"/>
</dbReference>
<reference evidence="5" key="1">
    <citation type="submission" date="2012-09" db="EMBL/GenBank/DDBJ databases">
        <title>Genome sequencing and comparative transcriptomics of race 1 and race 4 of banana pathogen: Fusarium oxysporum f. sp. cubense.</title>
        <authorList>
            <person name="Fang X."/>
            <person name="Huang J."/>
        </authorList>
    </citation>
    <scope>NUCLEOTIDE SEQUENCE [LARGE SCALE GENOMIC DNA]</scope>
    <source>
        <strain evidence="5">race 1</strain>
    </source>
</reference>
<evidence type="ECO:0000256" key="2">
    <source>
        <dbReference type="SAM" id="MobiDB-lite"/>
    </source>
</evidence>
<dbReference type="SMART" id="SM00355">
    <property type="entry name" value="ZnF_C2H2"/>
    <property type="match status" value="3"/>
</dbReference>
<dbReference type="EMBL" id="KB730504">
    <property type="protein sequence ID" value="ENH65117.1"/>
    <property type="molecule type" value="Genomic_DNA"/>
</dbReference>
<organism evidence="4 5">
    <name type="scientific">Fusarium oxysporum f. sp. cubense (strain race 1)</name>
    <name type="common">Panama disease fungus</name>
    <dbReference type="NCBI Taxonomy" id="1229664"/>
    <lineage>
        <taxon>Eukaryota</taxon>
        <taxon>Fungi</taxon>
        <taxon>Dikarya</taxon>
        <taxon>Ascomycota</taxon>
        <taxon>Pezizomycotina</taxon>
        <taxon>Sordariomycetes</taxon>
        <taxon>Hypocreomycetidae</taxon>
        <taxon>Hypocreales</taxon>
        <taxon>Nectriaceae</taxon>
        <taxon>Fusarium</taxon>
        <taxon>Fusarium oxysporum species complex</taxon>
    </lineage>
</organism>
<protein>
    <recommendedName>
        <fullName evidence="3">C2H2-type domain-containing protein</fullName>
    </recommendedName>
</protein>
<evidence type="ECO:0000313" key="5">
    <source>
        <dbReference type="Proteomes" id="UP000016928"/>
    </source>
</evidence>
<dbReference type="AlphaFoldDB" id="N4U141"/>
<proteinExistence type="predicted"/>